<comment type="caution">
    <text evidence="8">The sequence shown here is derived from an EMBL/GenBank/DDBJ whole genome shotgun (WGS) entry which is preliminary data.</text>
</comment>
<sequence>MTSDFLLLQKIRNGNNHAGNQFVEKYYSFIYQYCFLHIHNQECAEDMVQETFVRFFGALMSGAEIGKAKSYLYSIAGNIIKNYYKKKKEILLDQLPDIEKDNLTEIEIRLDVERALDLLPEEIKETAILFFFQGLKQKEISDLLHIKLSLVKYRVSKAKELLSKQLEEGRD</sequence>
<dbReference type="SUPFAM" id="SSF88946">
    <property type="entry name" value="Sigma2 domain of RNA polymerase sigma factors"/>
    <property type="match status" value="1"/>
</dbReference>
<evidence type="ECO:0000256" key="2">
    <source>
        <dbReference type="ARBA" id="ARBA00023015"/>
    </source>
</evidence>
<dbReference type="GO" id="GO:0016987">
    <property type="term" value="F:sigma factor activity"/>
    <property type="evidence" value="ECO:0007669"/>
    <property type="project" value="UniProtKB-KW"/>
</dbReference>
<dbReference type="GO" id="GO:0003677">
    <property type="term" value="F:DNA binding"/>
    <property type="evidence" value="ECO:0007669"/>
    <property type="project" value="UniProtKB-KW"/>
</dbReference>
<dbReference type="Gene3D" id="1.10.1740.10">
    <property type="match status" value="1"/>
</dbReference>
<protein>
    <submittedName>
        <fullName evidence="8">RNA polymerase sigma factor</fullName>
    </submittedName>
</protein>
<dbReference type="PANTHER" id="PTHR43133">
    <property type="entry name" value="RNA POLYMERASE ECF-TYPE SIGMA FACTO"/>
    <property type="match status" value="1"/>
</dbReference>
<dbReference type="AlphaFoldDB" id="A0A3E4Y8E8"/>
<dbReference type="InterPro" id="IPR014284">
    <property type="entry name" value="RNA_pol_sigma-70_dom"/>
</dbReference>
<dbReference type="InterPro" id="IPR013325">
    <property type="entry name" value="RNA_pol_sigma_r2"/>
</dbReference>
<proteinExistence type="inferred from homology"/>
<dbReference type="GeneID" id="92823418"/>
<dbReference type="GO" id="GO:0006352">
    <property type="term" value="P:DNA-templated transcription initiation"/>
    <property type="evidence" value="ECO:0007669"/>
    <property type="project" value="InterPro"/>
</dbReference>
<evidence type="ECO:0000256" key="5">
    <source>
        <dbReference type="ARBA" id="ARBA00023163"/>
    </source>
</evidence>
<dbReference type="Proteomes" id="UP000260758">
    <property type="component" value="Unassembled WGS sequence"/>
</dbReference>
<comment type="similarity">
    <text evidence="1">Belongs to the sigma-70 factor family. ECF subfamily.</text>
</comment>
<dbReference type="Pfam" id="PF08281">
    <property type="entry name" value="Sigma70_r4_2"/>
    <property type="match status" value="1"/>
</dbReference>
<evidence type="ECO:0000259" key="7">
    <source>
        <dbReference type="Pfam" id="PF08281"/>
    </source>
</evidence>
<keyword evidence="3" id="KW-0731">Sigma factor</keyword>
<dbReference type="SUPFAM" id="SSF88659">
    <property type="entry name" value="Sigma3 and sigma4 domains of RNA polymerase sigma factors"/>
    <property type="match status" value="1"/>
</dbReference>
<dbReference type="Pfam" id="PF04542">
    <property type="entry name" value="Sigma70_r2"/>
    <property type="match status" value="1"/>
</dbReference>
<evidence type="ECO:0000259" key="6">
    <source>
        <dbReference type="Pfam" id="PF04542"/>
    </source>
</evidence>
<evidence type="ECO:0000256" key="1">
    <source>
        <dbReference type="ARBA" id="ARBA00010641"/>
    </source>
</evidence>
<evidence type="ECO:0000256" key="3">
    <source>
        <dbReference type="ARBA" id="ARBA00023082"/>
    </source>
</evidence>
<keyword evidence="2" id="KW-0805">Transcription regulation</keyword>
<dbReference type="RefSeq" id="WP_117470420.1">
    <property type="nucleotide sequence ID" value="NZ_QSTP01000011.1"/>
</dbReference>
<evidence type="ECO:0000313" key="8">
    <source>
        <dbReference type="EMBL" id="RGM70367.1"/>
    </source>
</evidence>
<dbReference type="PANTHER" id="PTHR43133:SF8">
    <property type="entry name" value="RNA POLYMERASE SIGMA FACTOR HI_1459-RELATED"/>
    <property type="match status" value="1"/>
</dbReference>
<keyword evidence="4" id="KW-0238">DNA-binding</keyword>
<organism evidence="8 9">
    <name type="scientific">Agathobacter rectalis</name>
    <dbReference type="NCBI Taxonomy" id="39491"/>
    <lineage>
        <taxon>Bacteria</taxon>
        <taxon>Bacillati</taxon>
        <taxon>Bacillota</taxon>
        <taxon>Clostridia</taxon>
        <taxon>Lachnospirales</taxon>
        <taxon>Lachnospiraceae</taxon>
        <taxon>Agathobacter</taxon>
    </lineage>
</organism>
<evidence type="ECO:0000256" key="4">
    <source>
        <dbReference type="ARBA" id="ARBA00023125"/>
    </source>
</evidence>
<feature type="domain" description="RNA polymerase sigma factor 70 region 4 type 2" evidence="7">
    <location>
        <begin position="110"/>
        <end position="162"/>
    </location>
</feature>
<reference evidence="8 9" key="1">
    <citation type="submission" date="2018-08" db="EMBL/GenBank/DDBJ databases">
        <title>A genome reference for cultivated species of the human gut microbiota.</title>
        <authorList>
            <person name="Zou Y."/>
            <person name="Xue W."/>
            <person name="Luo G."/>
        </authorList>
    </citation>
    <scope>NUCLEOTIDE SEQUENCE [LARGE SCALE GENOMIC DNA]</scope>
    <source>
        <strain evidence="8 9">OM07-13</strain>
    </source>
</reference>
<dbReference type="CDD" id="cd06171">
    <property type="entry name" value="Sigma70_r4"/>
    <property type="match status" value="1"/>
</dbReference>
<dbReference type="InterPro" id="IPR039425">
    <property type="entry name" value="RNA_pol_sigma-70-like"/>
</dbReference>
<dbReference type="InterPro" id="IPR013249">
    <property type="entry name" value="RNA_pol_sigma70_r4_t2"/>
</dbReference>
<dbReference type="NCBIfam" id="TIGR02937">
    <property type="entry name" value="sigma70-ECF"/>
    <property type="match status" value="1"/>
</dbReference>
<gene>
    <name evidence="8" type="ORF">DXB99_10665</name>
</gene>
<dbReference type="InterPro" id="IPR007627">
    <property type="entry name" value="RNA_pol_sigma70_r2"/>
</dbReference>
<dbReference type="InterPro" id="IPR013324">
    <property type="entry name" value="RNA_pol_sigma_r3/r4-like"/>
</dbReference>
<feature type="domain" description="RNA polymerase sigma-70 region 2" evidence="6">
    <location>
        <begin position="22"/>
        <end position="88"/>
    </location>
</feature>
<accession>A0A3E4Y8E8</accession>
<evidence type="ECO:0000313" key="9">
    <source>
        <dbReference type="Proteomes" id="UP000260758"/>
    </source>
</evidence>
<dbReference type="EMBL" id="QSTP01000011">
    <property type="protein sequence ID" value="RGM70367.1"/>
    <property type="molecule type" value="Genomic_DNA"/>
</dbReference>
<dbReference type="Gene3D" id="1.10.10.10">
    <property type="entry name" value="Winged helix-like DNA-binding domain superfamily/Winged helix DNA-binding domain"/>
    <property type="match status" value="1"/>
</dbReference>
<keyword evidence="5" id="KW-0804">Transcription</keyword>
<name>A0A3E4Y8E8_9FIRM</name>
<dbReference type="InterPro" id="IPR036388">
    <property type="entry name" value="WH-like_DNA-bd_sf"/>
</dbReference>